<keyword evidence="4" id="KW-1185">Reference proteome</keyword>
<protein>
    <recommendedName>
        <fullName evidence="2">Glycoside hydrolase family 65 central catalytic domain-containing protein</fullName>
    </recommendedName>
</protein>
<dbReference type="GO" id="GO:0004553">
    <property type="term" value="F:hydrolase activity, hydrolyzing O-glycosyl compounds"/>
    <property type="evidence" value="ECO:0007669"/>
    <property type="project" value="TreeGrafter"/>
</dbReference>
<evidence type="ECO:0000259" key="2">
    <source>
        <dbReference type="Pfam" id="PF03632"/>
    </source>
</evidence>
<gene>
    <name evidence="3" type="ORF">KIPB_002843</name>
</gene>
<reference evidence="3 4" key="1">
    <citation type="journal article" date="2018" name="PLoS ONE">
        <title>The draft genome of Kipferlia bialata reveals reductive genome evolution in fornicate parasites.</title>
        <authorList>
            <person name="Tanifuji G."/>
            <person name="Takabayashi S."/>
            <person name="Kume K."/>
            <person name="Takagi M."/>
            <person name="Nakayama T."/>
            <person name="Kamikawa R."/>
            <person name="Inagaki Y."/>
            <person name="Hashimoto T."/>
        </authorList>
    </citation>
    <scope>NUCLEOTIDE SEQUENCE [LARGE SCALE GENOMIC DNA]</scope>
    <source>
        <strain evidence="3">NY0173</strain>
    </source>
</reference>
<dbReference type="InterPro" id="IPR012341">
    <property type="entry name" value="6hp_glycosidase-like_sf"/>
</dbReference>
<dbReference type="PANTHER" id="PTHR11051">
    <property type="entry name" value="GLYCOSYL HYDROLASE-RELATED"/>
    <property type="match status" value="1"/>
</dbReference>
<accession>A0A9K3CTG1</accession>
<comment type="caution">
    <text evidence="3">The sequence shown here is derived from an EMBL/GenBank/DDBJ whole genome shotgun (WGS) entry which is preliminary data.</text>
</comment>
<dbReference type="Proteomes" id="UP000265618">
    <property type="component" value="Unassembled WGS sequence"/>
</dbReference>
<organism evidence="3 4">
    <name type="scientific">Kipferlia bialata</name>
    <dbReference type="NCBI Taxonomy" id="797122"/>
    <lineage>
        <taxon>Eukaryota</taxon>
        <taxon>Metamonada</taxon>
        <taxon>Carpediemonas-like organisms</taxon>
        <taxon>Kipferlia</taxon>
    </lineage>
</organism>
<dbReference type="InterPro" id="IPR008928">
    <property type="entry name" value="6-hairpin_glycosidase_sf"/>
</dbReference>
<dbReference type="Pfam" id="PF03632">
    <property type="entry name" value="Glyco_hydro_65m"/>
    <property type="match status" value="1"/>
</dbReference>
<dbReference type="OrthoDB" id="200349at2759"/>
<dbReference type="AlphaFoldDB" id="A0A9K3CTG1"/>
<dbReference type="InterPro" id="IPR005195">
    <property type="entry name" value="Glyco_hydro_65_M"/>
</dbReference>
<dbReference type="EMBL" id="BDIP01000503">
    <property type="protein sequence ID" value="GIQ81820.1"/>
    <property type="molecule type" value="Genomic_DNA"/>
</dbReference>
<name>A0A9K3CTG1_9EUKA</name>
<comment type="similarity">
    <text evidence="1">Belongs to the glycosyl hydrolase 65 family.</text>
</comment>
<sequence length="652" mass="72486">MGIRRGLEVYVAGLFNGAATSTPSHRARIPPYLNVNVTMPEMSHCGTALDMVNGLVIRRYTGDEGTAYEGYVLEQTWIAHQTIPQCLVMEIGLTCPSGACAPINPVTVSLSPFIGDDIESGDVVVAKVEHTPTYDLYTCHTVTEETEGSGIEEFGLVVPVIPDTIEVTPGEYTRFTLSVDTMLTSGSLTPAESALEAYTHCTYTDRDTLYSTHTQVWNDIMSARITIKQDGSQFLSRTSMSAVYYILSGLRHDEPQGLSPGGLTNNMYNGHTFWDQETHIFPTFMFISPEMGLSMLEYRMDSERISQARLKAHNLGYDGLVFPWESAYSGVECTPDGNPEGTLEVHVTGDIVFAVKQAFEMTGDVEWLTQQIDWLVDTARYWESRTVFNSTMSLYTILDVQCPDESSLHVDNSVYTNAVAAVNLGFIVDICNLTGYQGVNQSDLDTWTDIAQRMYYPFDSDLALHPEYDGFIEEPHLIRQCDVVLLQYPLGYPSMNVTTAECDIDYYTEWTNWGTGYLTGDAFYVNAWLGLAASLADGDTQQQGHSEYAVDKADDVWQANYDHLRGPFYTWTEKADVYGHTPFITGAGDFLQTYIFGYLGARIEANALVFHPVALPPMPLCQQTDPESDSGDGQCGESPAQELRVSKIYYRG</sequence>
<feature type="non-terminal residue" evidence="3">
    <location>
        <position position="1"/>
    </location>
</feature>
<dbReference type="SUPFAM" id="SSF48208">
    <property type="entry name" value="Six-hairpin glycosidases"/>
    <property type="match status" value="1"/>
</dbReference>
<evidence type="ECO:0000313" key="4">
    <source>
        <dbReference type="Proteomes" id="UP000265618"/>
    </source>
</evidence>
<feature type="domain" description="Glycoside hydrolase family 65 central catalytic" evidence="2">
    <location>
        <begin position="246"/>
        <end position="474"/>
    </location>
</feature>
<evidence type="ECO:0000256" key="1">
    <source>
        <dbReference type="ARBA" id="ARBA00006768"/>
    </source>
</evidence>
<proteinExistence type="inferred from homology"/>
<dbReference type="Gene3D" id="1.50.10.10">
    <property type="match status" value="1"/>
</dbReference>
<dbReference type="GO" id="GO:0005975">
    <property type="term" value="P:carbohydrate metabolic process"/>
    <property type="evidence" value="ECO:0007669"/>
    <property type="project" value="InterPro"/>
</dbReference>
<evidence type="ECO:0000313" key="3">
    <source>
        <dbReference type="EMBL" id="GIQ81820.1"/>
    </source>
</evidence>
<dbReference type="PANTHER" id="PTHR11051:SF8">
    <property type="entry name" value="PROTEIN-GLUCOSYLGALACTOSYLHYDROXYLYSINE GLUCOSIDASE"/>
    <property type="match status" value="1"/>
</dbReference>